<dbReference type="Gene3D" id="1.10.1370.20">
    <property type="entry name" value="Oligoendopeptidase f, C-terminal domain"/>
    <property type="match status" value="1"/>
</dbReference>
<dbReference type="PANTHER" id="PTHR34217:SF1">
    <property type="entry name" value="CARBOXYPEPTIDASE 1"/>
    <property type="match status" value="1"/>
</dbReference>
<dbReference type="InterPro" id="IPR011977">
    <property type="entry name" value="Pept_M3B_clade3"/>
</dbReference>
<evidence type="ECO:0000256" key="5">
    <source>
        <dbReference type="ARBA" id="ARBA00023049"/>
    </source>
</evidence>
<dbReference type="GO" id="GO:0004222">
    <property type="term" value="F:metalloendopeptidase activity"/>
    <property type="evidence" value="ECO:0007669"/>
    <property type="project" value="InterPro"/>
</dbReference>
<dbReference type="NCBIfam" id="TIGR02290">
    <property type="entry name" value="M3_fam_3"/>
    <property type="match status" value="1"/>
</dbReference>
<evidence type="ECO:0000256" key="1">
    <source>
        <dbReference type="ARBA" id="ARBA00022670"/>
    </source>
</evidence>
<organism evidence="10 11">
    <name type="scientific">Paenactinomyces guangxiensis</name>
    <dbReference type="NCBI Taxonomy" id="1490290"/>
    <lineage>
        <taxon>Bacteria</taxon>
        <taxon>Bacillati</taxon>
        <taxon>Bacillota</taxon>
        <taxon>Bacilli</taxon>
        <taxon>Bacillales</taxon>
        <taxon>Thermoactinomycetaceae</taxon>
        <taxon>Paenactinomyces</taxon>
    </lineage>
</organism>
<dbReference type="Gene3D" id="1.20.140.70">
    <property type="entry name" value="Oligopeptidase f, N-terminal domain"/>
    <property type="match status" value="1"/>
</dbReference>
<feature type="coiled-coil region" evidence="7">
    <location>
        <begin position="22"/>
        <end position="49"/>
    </location>
</feature>
<name>A0A7W2A7Y1_9BACL</name>
<feature type="domain" description="Oligopeptidase F N-terminal" evidence="9">
    <location>
        <begin position="117"/>
        <end position="183"/>
    </location>
</feature>
<evidence type="ECO:0000313" key="11">
    <source>
        <dbReference type="Proteomes" id="UP000535491"/>
    </source>
</evidence>
<keyword evidence="5 6" id="KW-0482">Metalloprotease</keyword>
<evidence type="ECO:0000256" key="6">
    <source>
        <dbReference type="RuleBase" id="RU003435"/>
    </source>
</evidence>
<proteinExistence type="inferred from homology"/>
<dbReference type="Pfam" id="PF08439">
    <property type="entry name" value="Peptidase_M3_N"/>
    <property type="match status" value="1"/>
</dbReference>
<dbReference type="InterPro" id="IPR013647">
    <property type="entry name" value="OligopepF_N_dom"/>
</dbReference>
<comment type="similarity">
    <text evidence="6">Belongs to the peptidase M3 family.</text>
</comment>
<dbReference type="InterPro" id="IPR034006">
    <property type="entry name" value="M3B_PepF_2"/>
</dbReference>
<keyword evidence="1 6" id="KW-0645">Protease</keyword>
<dbReference type="AlphaFoldDB" id="A0A7W2A7Y1"/>
<feature type="domain" description="Peptidase M3A/M3B catalytic" evidence="8">
    <location>
        <begin position="206"/>
        <end position="583"/>
    </location>
</feature>
<dbReference type="GO" id="GO:0046872">
    <property type="term" value="F:metal ion binding"/>
    <property type="evidence" value="ECO:0007669"/>
    <property type="project" value="UniProtKB-UniRule"/>
</dbReference>
<dbReference type="EMBL" id="JACEIQ010000003">
    <property type="protein sequence ID" value="MBA4493592.1"/>
    <property type="molecule type" value="Genomic_DNA"/>
</dbReference>
<dbReference type="RefSeq" id="WP_181750835.1">
    <property type="nucleotide sequence ID" value="NZ_JACEIQ010000003.1"/>
</dbReference>
<dbReference type="InterPro" id="IPR042088">
    <property type="entry name" value="OligoPept_F_C"/>
</dbReference>
<evidence type="ECO:0000256" key="3">
    <source>
        <dbReference type="ARBA" id="ARBA00022801"/>
    </source>
</evidence>
<gene>
    <name evidence="10" type="ORF">H1191_04660</name>
</gene>
<dbReference type="Pfam" id="PF01432">
    <property type="entry name" value="Peptidase_M3"/>
    <property type="match status" value="1"/>
</dbReference>
<evidence type="ECO:0000313" key="10">
    <source>
        <dbReference type="EMBL" id="MBA4493592.1"/>
    </source>
</evidence>
<keyword evidence="7" id="KW-0175">Coiled coil</keyword>
<comment type="cofactor">
    <cofactor evidence="6">
        <name>Zn(2+)</name>
        <dbReference type="ChEBI" id="CHEBI:29105"/>
    </cofactor>
    <text evidence="6">Binds 1 zinc ion.</text>
</comment>
<comment type="caution">
    <text evidence="10">The sequence shown here is derived from an EMBL/GenBank/DDBJ whole genome shotgun (WGS) entry which is preliminary data.</text>
</comment>
<keyword evidence="3 6" id="KW-0378">Hydrolase</keyword>
<sequence>MSRTKYVQTWDLNTIYEGGSHSSVLKEELENAEGQMPLLKKKISALDQEIRPGWLDRWHETLEELQHLSNRLHEAASFISCLFSQDMKDEKAQALRARISQIEASYNSVMTILESKISQIPPASWEALIEDPRIQSISFTLQERRQRAMEKLPPEQEELANDLSVDGYVAWGHMYNNIVGRMQIPFEEKGKVTHLSVGQAANKINHPDRAVRRQVFEKWEEAWKKEADLIAATLNHLAGYRLQLYKHRNWDNPLKEPLNDNRMSEETLQAMWQAIEKEKHRLVPFIERKAKLLNVDKLSYYDVHAPLPGNNQAVTYDEAADFIVEQFAKFNPDMAAFARQAFEMRWIEAEDRPNKRPGGFCTSFPVSQQTRIFMTYSGTASNVSTLAHELGHAYHQHVMKDLPAFAQMYAMNVAETASTFAELIVSDAAIKQTATKEEKIILLEEKLQSAISFFMDIHSRFLFETRFYEKRKQGPLSANELCQLMVEAQKEGYAESLAEYHPHFWASKLHFYNTQVPFYNFSYTFGFLFSTGIYDRALAEGPAFAKKYVDLLRDTASMTVEDLAFRHLGVDLTKPDFWENAVRLALSDVDEFLSLTE</sequence>
<evidence type="ECO:0000259" key="8">
    <source>
        <dbReference type="Pfam" id="PF01432"/>
    </source>
</evidence>
<dbReference type="InterPro" id="IPR001567">
    <property type="entry name" value="Pept_M3A_M3B_dom"/>
</dbReference>
<evidence type="ECO:0000256" key="7">
    <source>
        <dbReference type="SAM" id="Coils"/>
    </source>
</evidence>
<reference evidence="10 11" key="1">
    <citation type="submission" date="2020-07" db="EMBL/GenBank/DDBJ databases">
        <authorList>
            <person name="Feng H."/>
        </authorList>
    </citation>
    <scope>NUCLEOTIDE SEQUENCE [LARGE SCALE GENOMIC DNA]</scope>
    <source>
        <strain evidence="11">s-10</strain>
    </source>
</reference>
<accession>A0A7W2A7Y1</accession>
<evidence type="ECO:0000259" key="9">
    <source>
        <dbReference type="Pfam" id="PF08439"/>
    </source>
</evidence>
<dbReference type="GO" id="GO:0004181">
    <property type="term" value="F:metallocarboxypeptidase activity"/>
    <property type="evidence" value="ECO:0007669"/>
    <property type="project" value="InterPro"/>
</dbReference>
<evidence type="ECO:0000256" key="2">
    <source>
        <dbReference type="ARBA" id="ARBA00022723"/>
    </source>
</evidence>
<dbReference type="GO" id="GO:0006508">
    <property type="term" value="P:proteolysis"/>
    <property type="evidence" value="ECO:0007669"/>
    <property type="project" value="UniProtKB-KW"/>
</dbReference>
<keyword evidence="2 6" id="KW-0479">Metal-binding</keyword>
<dbReference type="Proteomes" id="UP000535491">
    <property type="component" value="Unassembled WGS sequence"/>
</dbReference>
<evidence type="ECO:0000256" key="4">
    <source>
        <dbReference type="ARBA" id="ARBA00022833"/>
    </source>
</evidence>
<keyword evidence="4 6" id="KW-0862">Zinc</keyword>
<dbReference type="CDD" id="cd09607">
    <property type="entry name" value="M3B_PepF"/>
    <property type="match status" value="1"/>
</dbReference>
<keyword evidence="11" id="KW-1185">Reference proteome</keyword>
<dbReference type="SUPFAM" id="SSF55486">
    <property type="entry name" value="Metalloproteases ('zincins'), catalytic domain"/>
    <property type="match status" value="1"/>
</dbReference>
<protein>
    <submittedName>
        <fullName evidence="10">M3 family oligoendopeptidase</fullName>
    </submittedName>
</protein>
<dbReference type="PANTHER" id="PTHR34217">
    <property type="entry name" value="METAL-DEPENDENT CARBOXYPEPTIDASE"/>
    <property type="match status" value="1"/>
</dbReference>
<dbReference type="InterPro" id="IPR001333">
    <property type="entry name" value="Peptidase_M32_Taq"/>
</dbReference>